<organism evidence="3 4">
    <name type="scientific">Flavobacterium tibetense</name>
    <dbReference type="NCBI Taxonomy" id="2233533"/>
    <lineage>
        <taxon>Bacteria</taxon>
        <taxon>Pseudomonadati</taxon>
        <taxon>Bacteroidota</taxon>
        <taxon>Flavobacteriia</taxon>
        <taxon>Flavobacteriales</taxon>
        <taxon>Flavobacteriaceae</taxon>
        <taxon>Flavobacterium</taxon>
    </lineage>
</organism>
<evidence type="ECO:0000313" key="3">
    <source>
        <dbReference type="EMBL" id="RBA28022.1"/>
    </source>
</evidence>
<evidence type="ECO:0000259" key="2">
    <source>
        <dbReference type="Pfam" id="PF14258"/>
    </source>
</evidence>
<keyword evidence="4" id="KW-1185">Reference proteome</keyword>
<keyword evidence="1" id="KW-1133">Transmembrane helix</keyword>
<keyword evidence="1" id="KW-0472">Membrane</keyword>
<dbReference type="InterPro" id="IPR025646">
    <property type="entry name" value="DUF4350"/>
</dbReference>
<reference evidence="3 4" key="1">
    <citation type="submission" date="2018-06" db="EMBL/GenBank/DDBJ databases">
        <title>Flavobacterium tibetense sp. nov., isolated from a wetland YonghuCo on Tibetan Plateau.</title>
        <authorList>
            <person name="Xing P."/>
            <person name="Phurbu D."/>
            <person name="Lu H."/>
        </authorList>
    </citation>
    <scope>NUCLEOTIDE SEQUENCE [LARGE SCALE GENOMIC DNA]</scope>
    <source>
        <strain evidence="3 4">YH5</strain>
    </source>
</reference>
<name>A0A365P0N6_9FLAO</name>
<dbReference type="OrthoDB" id="1111222at2"/>
<keyword evidence="1" id="KW-0812">Transmembrane</keyword>
<comment type="caution">
    <text evidence="3">The sequence shown here is derived from an EMBL/GenBank/DDBJ whole genome shotgun (WGS) entry which is preliminary data.</text>
</comment>
<evidence type="ECO:0000256" key="1">
    <source>
        <dbReference type="SAM" id="Phobius"/>
    </source>
</evidence>
<sequence>MPKSLKIYLFILVLIFIAILAIDANKAKPIDWRPTYATKDKIPFGLYVFDQESENLFKDQKITKFGKTPFEFFDEQYNYADSSYEISGTMLYIDDAFTIDPSSIDELFYFAGHGNHIFLSSVDFPTELADSLKFTIEYNTKFRDSIQLDISKTKNKHKAYYNKGISTAYFDEIDSTKTVVLGTQKSSSGAEHANYIRIAHKKGFFYLHLQPAAFTNYYLLKEHASYVEDALGFLPNKKEIFWKVKRYEMGIESGSPMRYILSQPALKWAWYLALIALVVFMFFNAKRRQRIIPIEESLKNTTIDFTKTIGNLYFQEKNHLLIAEKKIQFLLEKIRNEYYIDTFYLDETFINRLHQKTNRNKEDLTQLVTQIKFLRNQNNITEKQLIDFNALIEKLNL</sequence>
<proteinExistence type="predicted"/>
<dbReference type="Proteomes" id="UP000253319">
    <property type="component" value="Unassembled WGS sequence"/>
</dbReference>
<protein>
    <submittedName>
        <fullName evidence="3">DUF4350 domain-containing protein</fullName>
    </submittedName>
</protein>
<dbReference type="AlphaFoldDB" id="A0A365P0N6"/>
<dbReference type="RefSeq" id="WP_113989303.1">
    <property type="nucleotide sequence ID" value="NZ_QLST01000010.1"/>
</dbReference>
<evidence type="ECO:0000313" key="4">
    <source>
        <dbReference type="Proteomes" id="UP000253319"/>
    </source>
</evidence>
<feature type="domain" description="DUF4350" evidence="2">
    <location>
        <begin position="88"/>
        <end position="226"/>
    </location>
</feature>
<feature type="transmembrane region" description="Helical" evidence="1">
    <location>
        <begin position="268"/>
        <end position="285"/>
    </location>
</feature>
<gene>
    <name evidence="3" type="ORF">DPN68_08880</name>
</gene>
<dbReference type="EMBL" id="QLST01000010">
    <property type="protein sequence ID" value="RBA28022.1"/>
    <property type="molecule type" value="Genomic_DNA"/>
</dbReference>
<dbReference type="Pfam" id="PF14258">
    <property type="entry name" value="DUF4350"/>
    <property type="match status" value="1"/>
</dbReference>
<accession>A0A365P0N6</accession>